<feature type="region of interest" description="Disordered" evidence="1">
    <location>
        <begin position="221"/>
        <end position="245"/>
    </location>
</feature>
<evidence type="ECO:0000256" key="1">
    <source>
        <dbReference type="SAM" id="MobiDB-lite"/>
    </source>
</evidence>
<feature type="region of interest" description="Disordered" evidence="1">
    <location>
        <begin position="97"/>
        <end position="128"/>
    </location>
</feature>
<evidence type="ECO:0000313" key="3">
    <source>
        <dbReference type="Proteomes" id="UP000316726"/>
    </source>
</evidence>
<accession>A0A5B8N075</accession>
<feature type="region of interest" description="Disordered" evidence="1">
    <location>
        <begin position="18"/>
        <end position="59"/>
    </location>
</feature>
<dbReference type="EMBL" id="CP031049">
    <property type="protein sequence ID" value="QDZ25295.1"/>
    <property type="molecule type" value="Genomic_DNA"/>
</dbReference>
<name>A0A5B8N075_9CHLO</name>
<feature type="compositionally biased region" description="Basic residues" evidence="1">
    <location>
        <begin position="97"/>
        <end position="109"/>
    </location>
</feature>
<dbReference type="AlphaFoldDB" id="A0A5B8N075"/>
<evidence type="ECO:0000313" key="2">
    <source>
        <dbReference type="EMBL" id="QDZ25295.1"/>
    </source>
</evidence>
<feature type="compositionally biased region" description="Gly residues" evidence="1">
    <location>
        <begin position="227"/>
        <end position="242"/>
    </location>
</feature>
<keyword evidence="3" id="KW-1185">Reference proteome</keyword>
<sequence>MTGGKEERQSTLLGLFRRREGEVSRVQQESPRKVSRSPIRIGTRKALGSEKGGGGEGGDHQLMVHTASGARPLEPTLASVLDGYWTDYSAVMDGMKRAQRAKRPRGRGHHGVEEEEGGVPGRPKGTMHERDGLRFIEILSKQCSTRPVRIPHDAVEKVLTMVENHPNHDALLSHEAYLCLRRLHAARPPTKVVRAEGDSLQVIVDVDAWTPLSMDRCVESDEAMPGMDGGEGGGKTPRGGIGRRSRDTAWHMYSGKVEELLAMYERYEVGDVSESEDSGTSAGVVLSLKHLTEILGNDLEDRARICAYYHSLPRAQALEKTGCELKHVMFTLTSSVVHSLISLTHKTVDGGNNKMSLRSFVQKVVQLRLMAARFLKGDRESSPAPELSREIFEVAGRIFNILCTLFSETELCLDHSHYGTFSNDRKLLDNWVIDLFFNRQIMQTSWDRNVLLQAFESPKHKLQFIGELFVQYVGKQANIPDNLVTLKEAVKMKDTMTMSYSVEEDEVLEYIKVHAKNAIASLELIDNATLLISHTFHAKLRLIEDRGATAKGKGELLEAFQAVVGKVRDASTGVKSDKDGRTVGSAYQFSKFALSQLAICQSVLRHAM</sequence>
<organism evidence="2 3">
    <name type="scientific">Chloropicon primus</name>
    <dbReference type="NCBI Taxonomy" id="1764295"/>
    <lineage>
        <taxon>Eukaryota</taxon>
        <taxon>Viridiplantae</taxon>
        <taxon>Chlorophyta</taxon>
        <taxon>Chloropicophyceae</taxon>
        <taxon>Chloropicales</taxon>
        <taxon>Chloropicaceae</taxon>
        <taxon>Chloropicon</taxon>
    </lineage>
</organism>
<proteinExistence type="predicted"/>
<gene>
    <name evidence="2" type="ORF">A3770_16p78130</name>
</gene>
<dbReference type="Proteomes" id="UP000316726">
    <property type="component" value="Chromosome 16"/>
</dbReference>
<reference evidence="2 3" key="1">
    <citation type="submission" date="2018-07" db="EMBL/GenBank/DDBJ databases">
        <title>The complete nuclear genome of the prasinophyte Chloropicon primus (CCMP1205).</title>
        <authorList>
            <person name="Pombert J.-F."/>
            <person name="Otis C."/>
            <person name="Turmel M."/>
            <person name="Lemieux C."/>
        </authorList>
    </citation>
    <scope>NUCLEOTIDE SEQUENCE [LARGE SCALE GENOMIC DNA]</scope>
    <source>
        <strain evidence="2 3">CCMP1205</strain>
    </source>
</reference>
<protein>
    <submittedName>
        <fullName evidence="2">Uncharacterized protein</fullName>
    </submittedName>
</protein>